<proteinExistence type="predicted"/>
<name>A0AAU8EJN0_9CAUD</name>
<dbReference type="EMBL" id="PP861117">
    <property type="protein sequence ID" value="XCH00353.1"/>
    <property type="molecule type" value="Genomic_DNA"/>
</dbReference>
<accession>A0AAU8EJN0</accession>
<sequence>MMDVKLIRLVTGEEIVAEVLDWSNGTLTIQNALVVIPQQGQVGFAPWATVIDPNTPEIGLDMKHVIYSVAVAPQVIEQYAKIFGSNIVLPEKQLIL</sequence>
<organism evidence="1">
    <name type="scientific">Synechococcus phage QB2</name>
    <dbReference type="NCBI Taxonomy" id="3159453"/>
    <lineage>
        <taxon>Viruses</taxon>
        <taxon>Duplodnaviria</taxon>
        <taxon>Heunggongvirae</taxon>
        <taxon>Uroviricota</taxon>
        <taxon>Caudoviricetes</taxon>
        <taxon>Pantevenvirales</taxon>
        <taxon>Kyanoviridae</taxon>
    </lineage>
</organism>
<reference evidence="1" key="1">
    <citation type="submission" date="2024-05" db="EMBL/GenBank/DDBJ databases">
        <authorList>
            <person name="Su C."/>
        </authorList>
    </citation>
    <scope>NUCLEOTIDE SEQUENCE</scope>
</reference>
<dbReference type="Gene3D" id="2.30.30.100">
    <property type="match status" value="1"/>
</dbReference>
<evidence type="ECO:0000313" key="1">
    <source>
        <dbReference type="EMBL" id="XCH00353.1"/>
    </source>
</evidence>
<protein>
    <submittedName>
        <fullName evidence="1">Uncharacterized protein</fullName>
    </submittedName>
</protein>